<dbReference type="EMBL" id="FOLQ01000021">
    <property type="protein sequence ID" value="SFE89650.1"/>
    <property type="molecule type" value="Genomic_DNA"/>
</dbReference>
<feature type="region of interest" description="Disordered" evidence="5">
    <location>
        <begin position="372"/>
        <end position="398"/>
    </location>
</feature>
<feature type="transmembrane region" description="Helical" evidence="6">
    <location>
        <begin position="208"/>
        <end position="226"/>
    </location>
</feature>
<dbReference type="PRINTS" id="PR01021">
    <property type="entry name" value="OMPADOMAIN"/>
</dbReference>
<sequence>MTPILLDHLRSVFTPSAVSELARALNETNAPTQKALDGLIPAVTAGVINRVSDQEGATQLYQLLSDTPFATDPTINQLVDTGDHRQKAAESGNALLKQLYTDRPNRLAEATVQYSRVSLGSAFTLTGLVMSVLMGFLRQQVTTRGLTQPQLTALLLGETEPVQSAIPAAFAGVVGWLLGTPRPVSPIPLRTEPIAPPQGDDQPANRGWWRWVLGVLALLALLFLLLRGCNRDKESSTVESSSSTATDSIARDVDGNGPQVRVGIDLPGGRKLSVVEHSFNDNLARYLATKGSQTPRVFTFDNLTFETDSARITAQARPHVDDLIQIMQAYPALQIRIEGNTDSTGDDAINDPLSGERAERVKQALIQGGIAANRVTTRERGDTKPVASNQTQAGRQKNRRIDVVITKR</sequence>
<dbReference type="OrthoDB" id="9782229at2"/>
<feature type="transmembrane region" description="Helical" evidence="6">
    <location>
        <begin position="117"/>
        <end position="137"/>
    </location>
</feature>
<evidence type="ECO:0000256" key="5">
    <source>
        <dbReference type="SAM" id="MobiDB-lite"/>
    </source>
</evidence>
<evidence type="ECO:0000256" key="2">
    <source>
        <dbReference type="ARBA" id="ARBA00023136"/>
    </source>
</evidence>
<dbReference type="PROSITE" id="PS51123">
    <property type="entry name" value="OMPA_2"/>
    <property type="match status" value="1"/>
</dbReference>
<evidence type="ECO:0000256" key="4">
    <source>
        <dbReference type="PROSITE-ProRule" id="PRU00473"/>
    </source>
</evidence>
<evidence type="ECO:0000313" key="8">
    <source>
        <dbReference type="EMBL" id="SFE89650.1"/>
    </source>
</evidence>
<dbReference type="Gene3D" id="3.30.1330.60">
    <property type="entry name" value="OmpA-like domain"/>
    <property type="match status" value="1"/>
</dbReference>
<dbReference type="InterPro" id="IPR036737">
    <property type="entry name" value="OmpA-like_sf"/>
</dbReference>
<dbReference type="PANTHER" id="PTHR30329">
    <property type="entry name" value="STATOR ELEMENT OF FLAGELLAR MOTOR COMPLEX"/>
    <property type="match status" value="1"/>
</dbReference>
<reference evidence="8 9" key="1">
    <citation type="submission" date="2016-10" db="EMBL/GenBank/DDBJ databases">
        <authorList>
            <person name="de Groot N.N."/>
        </authorList>
    </citation>
    <scope>NUCLEOTIDE SEQUENCE [LARGE SCALE GENOMIC DNA]</scope>
    <source>
        <strain evidence="8 9">DSM 26130</strain>
    </source>
</reference>
<dbReference type="InterPro" id="IPR009282">
    <property type="entry name" value="DUF937"/>
</dbReference>
<gene>
    <name evidence="8" type="ORF">SAMN05216167_12182</name>
</gene>
<keyword evidence="6" id="KW-0812">Transmembrane</keyword>
<comment type="subcellular location">
    <subcellularLocation>
        <location evidence="1">Cell outer membrane</location>
    </subcellularLocation>
</comment>
<evidence type="ECO:0000256" key="1">
    <source>
        <dbReference type="ARBA" id="ARBA00004442"/>
    </source>
</evidence>
<keyword evidence="3" id="KW-0998">Cell outer membrane</keyword>
<keyword evidence="9" id="KW-1185">Reference proteome</keyword>
<dbReference type="Pfam" id="PF06078">
    <property type="entry name" value="DUF937"/>
    <property type="match status" value="1"/>
</dbReference>
<dbReference type="Pfam" id="PF00691">
    <property type="entry name" value="OmpA"/>
    <property type="match status" value="1"/>
</dbReference>
<keyword evidence="6" id="KW-1133">Transmembrane helix</keyword>
<evidence type="ECO:0000256" key="6">
    <source>
        <dbReference type="SAM" id="Phobius"/>
    </source>
</evidence>
<feature type="compositionally biased region" description="Polar residues" evidence="5">
    <location>
        <begin position="386"/>
        <end position="395"/>
    </location>
</feature>
<organism evidence="8 9">
    <name type="scientific">Spirosoma endophyticum</name>
    <dbReference type="NCBI Taxonomy" id="662367"/>
    <lineage>
        <taxon>Bacteria</taxon>
        <taxon>Pseudomonadati</taxon>
        <taxon>Bacteroidota</taxon>
        <taxon>Cytophagia</taxon>
        <taxon>Cytophagales</taxon>
        <taxon>Cytophagaceae</taxon>
        <taxon>Spirosoma</taxon>
    </lineage>
</organism>
<feature type="domain" description="OmpA-like" evidence="7">
    <location>
        <begin position="293"/>
        <end position="408"/>
    </location>
</feature>
<keyword evidence="2 4" id="KW-0472">Membrane</keyword>
<dbReference type="GO" id="GO:0009279">
    <property type="term" value="C:cell outer membrane"/>
    <property type="evidence" value="ECO:0007669"/>
    <property type="project" value="UniProtKB-SubCell"/>
</dbReference>
<proteinExistence type="predicted"/>
<evidence type="ECO:0000313" key="9">
    <source>
        <dbReference type="Proteomes" id="UP000198598"/>
    </source>
</evidence>
<evidence type="ECO:0000259" key="7">
    <source>
        <dbReference type="PROSITE" id="PS51123"/>
    </source>
</evidence>
<evidence type="ECO:0000256" key="3">
    <source>
        <dbReference type="ARBA" id="ARBA00023237"/>
    </source>
</evidence>
<dbReference type="CDD" id="cd07185">
    <property type="entry name" value="OmpA_C-like"/>
    <property type="match status" value="1"/>
</dbReference>
<accession>A0A1I2EBN3</accession>
<dbReference type="AlphaFoldDB" id="A0A1I2EBN3"/>
<dbReference type="Proteomes" id="UP000198598">
    <property type="component" value="Unassembled WGS sequence"/>
</dbReference>
<dbReference type="InterPro" id="IPR006664">
    <property type="entry name" value="OMP_bac"/>
</dbReference>
<name>A0A1I2EBN3_9BACT</name>
<feature type="region of interest" description="Disordered" evidence="5">
    <location>
        <begin position="234"/>
        <end position="256"/>
    </location>
</feature>
<dbReference type="InterPro" id="IPR006665">
    <property type="entry name" value="OmpA-like"/>
</dbReference>
<dbReference type="InterPro" id="IPR050330">
    <property type="entry name" value="Bact_OuterMem_StrucFunc"/>
</dbReference>
<dbReference type="SUPFAM" id="SSF103088">
    <property type="entry name" value="OmpA-like"/>
    <property type="match status" value="1"/>
</dbReference>
<dbReference type="RefSeq" id="WP_093833189.1">
    <property type="nucleotide sequence ID" value="NZ_FOLQ01000021.1"/>
</dbReference>
<dbReference type="STRING" id="662367.SAMN05216167_12182"/>
<dbReference type="PANTHER" id="PTHR30329:SF21">
    <property type="entry name" value="LIPOPROTEIN YIAD-RELATED"/>
    <property type="match status" value="1"/>
</dbReference>
<protein>
    <recommendedName>
        <fullName evidence="7">OmpA-like domain-containing protein</fullName>
    </recommendedName>
</protein>
<feature type="compositionally biased region" description="Low complexity" evidence="5">
    <location>
        <begin position="237"/>
        <end position="248"/>
    </location>
</feature>